<feature type="non-terminal residue" evidence="2">
    <location>
        <position position="1"/>
    </location>
</feature>
<reference evidence="2" key="1">
    <citation type="journal article" date="2020" name="Fungal Divers.">
        <title>Resolving the Mortierellaceae phylogeny through synthesis of multi-gene phylogenetics and phylogenomics.</title>
        <authorList>
            <person name="Vandepol N."/>
            <person name="Liber J."/>
            <person name="Desiro A."/>
            <person name="Na H."/>
            <person name="Kennedy M."/>
            <person name="Barry K."/>
            <person name="Grigoriev I.V."/>
            <person name="Miller A.N."/>
            <person name="O'Donnell K."/>
            <person name="Stajich J.E."/>
            <person name="Bonito G."/>
        </authorList>
    </citation>
    <scope>NUCLEOTIDE SEQUENCE</scope>
    <source>
        <strain evidence="2">MES-2147</strain>
    </source>
</reference>
<feature type="region of interest" description="Disordered" evidence="1">
    <location>
        <begin position="97"/>
        <end position="139"/>
    </location>
</feature>
<accession>A0A9P6MCY4</accession>
<sequence length="239" mass="26852">MVFGSFISSPRGSLSPKQALELANVYLENARKAEDPAISLVLCHDTELSLSQARKDARLEDQALRDEVGIAYIQLGRVLDNRGRRFEARSSYKRGEKLGARVNDQGQPTQTSDLNTTVHSTKRAAESQAFDSPQKQQKKDHGAVVISDHIFAEDLSPPTTVSKLPAPDERLRDTPQLAFCLSLLKAAHSVNNILEPEFRNWKQTVRKDEDEQERLKMLGKDVIRAYKRDELKDAKTVAE</sequence>
<protein>
    <submittedName>
        <fullName evidence="2">Uncharacterized protein</fullName>
    </submittedName>
</protein>
<organism evidence="2 3">
    <name type="scientific">Modicella reniformis</name>
    <dbReference type="NCBI Taxonomy" id="1440133"/>
    <lineage>
        <taxon>Eukaryota</taxon>
        <taxon>Fungi</taxon>
        <taxon>Fungi incertae sedis</taxon>
        <taxon>Mucoromycota</taxon>
        <taxon>Mortierellomycotina</taxon>
        <taxon>Mortierellomycetes</taxon>
        <taxon>Mortierellales</taxon>
        <taxon>Mortierellaceae</taxon>
        <taxon>Modicella</taxon>
    </lineage>
</organism>
<evidence type="ECO:0000313" key="3">
    <source>
        <dbReference type="Proteomes" id="UP000749646"/>
    </source>
</evidence>
<gene>
    <name evidence="2" type="ORF">BGZ65_012054</name>
</gene>
<comment type="caution">
    <text evidence="2">The sequence shown here is derived from an EMBL/GenBank/DDBJ whole genome shotgun (WGS) entry which is preliminary data.</text>
</comment>
<feature type="compositionally biased region" description="Polar residues" evidence="1">
    <location>
        <begin position="104"/>
        <end position="119"/>
    </location>
</feature>
<proteinExistence type="predicted"/>
<dbReference type="AlphaFoldDB" id="A0A9P6MCY4"/>
<evidence type="ECO:0000313" key="2">
    <source>
        <dbReference type="EMBL" id="KAF9992587.1"/>
    </source>
</evidence>
<evidence type="ECO:0000256" key="1">
    <source>
        <dbReference type="SAM" id="MobiDB-lite"/>
    </source>
</evidence>
<dbReference type="EMBL" id="JAAAHW010002141">
    <property type="protein sequence ID" value="KAF9992587.1"/>
    <property type="molecule type" value="Genomic_DNA"/>
</dbReference>
<dbReference type="Proteomes" id="UP000749646">
    <property type="component" value="Unassembled WGS sequence"/>
</dbReference>
<keyword evidence="3" id="KW-1185">Reference proteome</keyword>
<dbReference type="OrthoDB" id="2433606at2759"/>
<name>A0A9P6MCY4_9FUNG</name>